<proteinExistence type="predicted"/>
<evidence type="ECO:0000313" key="3">
    <source>
        <dbReference type="Proteomes" id="UP000232323"/>
    </source>
</evidence>
<name>A0A250XC31_9CHLO</name>
<dbReference type="AlphaFoldDB" id="A0A250XC31"/>
<gene>
    <name evidence="2" type="ORF">CEUSTIGMA_g8066.t1</name>
</gene>
<accession>A0A250XC31</accession>
<feature type="compositionally biased region" description="Acidic residues" evidence="1">
    <location>
        <begin position="109"/>
        <end position="119"/>
    </location>
</feature>
<feature type="compositionally biased region" description="Basic residues" evidence="1">
    <location>
        <begin position="45"/>
        <end position="54"/>
    </location>
</feature>
<evidence type="ECO:0000256" key="1">
    <source>
        <dbReference type="SAM" id="MobiDB-lite"/>
    </source>
</evidence>
<feature type="region of interest" description="Disordered" evidence="1">
    <location>
        <begin position="74"/>
        <end position="133"/>
    </location>
</feature>
<comment type="caution">
    <text evidence="2">The sequence shown here is derived from an EMBL/GenBank/DDBJ whole genome shotgun (WGS) entry which is preliminary data.</text>
</comment>
<feature type="region of interest" description="Disordered" evidence="1">
    <location>
        <begin position="36"/>
        <end position="60"/>
    </location>
</feature>
<dbReference type="Proteomes" id="UP000232323">
    <property type="component" value="Unassembled WGS sequence"/>
</dbReference>
<organism evidence="2 3">
    <name type="scientific">Chlamydomonas eustigma</name>
    <dbReference type="NCBI Taxonomy" id="1157962"/>
    <lineage>
        <taxon>Eukaryota</taxon>
        <taxon>Viridiplantae</taxon>
        <taxon>Chlorophyta</taxon>
        <taxon>core chlorophytes</taxon>
        <taxon>Chlorophyceae</taxon>
        <taxon>CS clade</taxon>
        <taxon>Chlamydomonadales</taxon>
        <taxon>Chlamydomonadaceae</taxon>
        <taxon>Chlamydomonas</taxon>
    </lineage>
</organism>
<feature type="compositionally biased region" description="Acidic residues" evidence="1">
    <location>
        <begin position="76"/>
        <end position="100"/>
    </location>
</feature>
<sequence length="133" mass="13959">MDDEAPQVVVDATAAFELASSMAKRLLEQLGGAGMMAEVPEAGTKKRGRPKGSKSKLESKRVARVIAKTSLVPSEQLEELSDSDDDGLDGLLVDGDDYEEQAVAGGLSDGDEEDEELSNSDEGRGGGEGYVPE</sequence>
<protein>
    <submittedName>
        <fullName evidence="2">Uncharacterized protein</fullName>
    </submittedName>
</protein>
<dbReference type="EMBL" id="BEGY01000054">
    <property type="protein sequence ID" value="GAX80631.1"/>
    <property type="molecule type" value="Genomic_DNA"/>
</dbReference>
<reference evidence="2 3" key="1">
    <citation type="submission" date="2017-08" db="EMBL/GenBank/DDBJ databases">
        <title>Acidophilic green algal genome provides insights into adaptation to an acidic environment.</title>
        <authorList>
            <person name="Hirooka S."/>
            <person name="Hirose Y."/>
            <person name="Kanesaki Y."/>
            <person name="Higuchi S."/>
            <person name="Fujiwara T."/>
            <person name="Onuma R."/>
            <person name="Era A."/>
            <person name="Ohbayashi R."/>
            <person name="Uzuka A."/>
            <person name="Nozaki H."/>
            <person name="Yoshikawa H."/>
            <person name="Miyagishima S.Y."/>
        </authorList>
    </citation>
    <scope>NUCLEOTIDE SEQUENCE [LARGE SCALE GENOMIC DNA]</scope>
    <source>
        <strain evidence="2 3">NIES-2499</strain>
    </source>
</reference>
<evidence type="ECO:0000313" key="2">
    <source>
        <dbReference type="EMBL" id="GAX80631.1"/>
    </source>
</evidence>
<keyword evidence="3" id="KW-1185">Reference proteome</keyword>